<feature type="transmembrane region" description="Helical" evidence="5">
    <location>
        <begin position="261"/>
        <end position="282"/>
    </location>
</feature>
<evidence type="ECO:0000256" key="5">
    <source>
        <dbReference type="SAM" id="Phobius"/>
    </source>
</evidence>
<evidence type="ECO:0000256" key="1">
    <source>
        <dbReference type="ARBA" id="ARBA00004141"/>
    </source>
</evidence>
<evidence type="ECO:0000259" key="6">
    <source>
        <dbReference type="Pfam" id="PF12698"/>
    </source>
</evidence>
<dbReference type="Proteomes" id="UP000263833">
    <property type="component" value="Unassembled WGS sequence"/>
</dbReference>
<feature type="transmembrane region" description="Helical" evidence="5">
    <location>
        <begin position="354"/>
        <end position="378"/>
    </location>
</feature>
<protein>
    <submittedName>
        <fullName evidence="7">ABC transporter permease</fullName>
    </submittedName>
</protein>
<evidence type="ECO:0000313" key="7">
    <source>
        <dbReference type="EMBL" id="RDV05905.1"/>
    </source>
</evidence>
<dbReference type="Pfam" id="PF12698">
    <property type="entry name" value="ABC2_membrane_3"/>
    <property type="match status" value="1"/>
</dbReference>
<feature type="transmembrane region" description="Helical" evidence="5">
    <location>
        <begin position="174"/>
        <end position="196"/>
    </location>
</feature>
<reference evidence="8" key="1">
    <citation type="submission" date="2018-08" db="EMBL/GenBank/DDBJ databases">
        <authorList>
            <person name="Kim S.-J."/>
            <person name="Jung G.-Y."/>
        </authorList>
    </citation>
    <scope>NUCLEOTIDE SEQUENCE [LARGE SCALE GENOMIC DNA]</scope>
    <source>
        <strain evidence="8">GY_G</strain>
    </source>
</reference>
<gene>
    <name evidence="7" type="ORF">DXH95_00120</name>
</gene>
<comment type="caution">
    <text evidence="7">The sequence shown here is derived from an EMBL/GenBank/DDBJ whole genome shotgun (WGS) entry which is preliminary data.</text>
</comment>
<organism evidence="7 8">
    <name type="scientific">Sphingorhabdus pulchriflava</name>
    <dbReference type="NCBI Taxonomy" id="2292257"/>
    <lineage>
        <taxon>Bacteria</taxon>
        <taxon>Pseudomonadati</taxon>
        <taxon>Pseudomonadota</taxon>
        <taxon>Alphaproteobacteria</taxon>
        <taxon>Sphingomonadales</taxon>
        <taxon>Sphingomonadaceae</taxon>
        <taxon>Sphingorhabdus</taxon>
    </lineage>
</organism>
<name>A0A371BE82_9SPHN</name>
<evidence type="ECO:0000256" key="4">
    <source>
        <dbReference type="ARBA" id="ARBA00023136"/>
    </source>
</evidence>
<keyword evidence="3 5" id="KW-1133">Transmembrane helix</keyword>
<comment type="subcellular location">
    <subcellularLocation>
        <location evidence="1">Membrane</location>
        <topology evidence="1">Multi-pass membrane protein</topology>
    </subcellularLocation>
</comment>
<dbReference type="OrthoDB" id="7388589at2"/>
<keyword evidence="8" id="KW-1185">Reference proteome</keyword>
<feature type="transmembrane region" description="Helical" evidence="5">
    <location>
        <begin position="225"/>
        <end position="249"/>
    </location>
</feature>
<dbReference type="GO" id="GO:0140359">
    <property type="term" value="F:ABC-type transporter activity"/>
    <property type="evidence" value="ECO:0007669"/>
    <property type="project" value="InterPro"/>
</dbReference>
<accession>A0A371BE82</accession>
<sequence>MIETIRAAFVIGRRDFTAIIFSKAFFFFLLGPMFPLLVGGAAGLLGGQVARDIDRPVIGVAMSADDSRQLLAARASLAAQVGERRLPEMKQLAQSASDSAPEQLLDDKANGLAAILGGTLDKPVLTGTRGPIESYKGEVAMLAAFAKNADAMALPPVETRLVQRSAGNEKQQRLVTAQATQVLLFMLTMLLAGMVLSNLVEEKANKIIEILAAAVPMDAVFLGKLFAMLAMAFVGIAVWSAVGFGLASLSGPALPSLPTPAVGWPIFVMLGVVYFTMAYLILGSLFLGIGAMAATVREVQTLSMPVTMAQLINFFLAMYTVTKMGEPIELFACLFPFTSPFAMVARAAQDATLWPHLLAVVWQALFVLIILRVGVYLFRRNVMKSGSAGRIKDTGGKKLFGLVKLPG</sequence>
<dbReference type="GO" id="GO:0016020">
    <property type="term" value="C:membrane"/>
    <property type="evidence" value="ECO:0007669"/>
    <property type="project" value="UniProtKB-SubCell"/>
</dbReference>
<evidence type="ECO:0000256" key="3">
    <source>
        <dbReference type="ARBA" id="ARBA00022989"/>
    </source>
</evidence>
<dbReference type="RefSeq" id="WP_115547465.1">
    <property type="nucleotide sequence ID" value="NZ_QRGP01000001.1"/>
</dbReference>
<dbReference type="InterPro" id="IPR013525">
    <property type="entry name" value="ABC2_TM"/>
</dbReference>
<keyword evidence="4 5" id="KW-0472">Membrane</keyword>
<evidence type="ECO:0000313" key="8">
    <source>
        <dbReference type="Proteomes" id="UP000263833"/>
    </source>
</evidence>
<keyword evidence="2 5" id="KW-0812">Transmembrane</keyword>
<proteinExistence type="predicted"/>
<feature type="transmembrane region" description="Helical" evidence="5">
    <location>
        <begin position="302"/>
        <end position="321"/>
    </location>
</feature>
<dbReference type="AlphaFoldDB" id="A0A371BE82"/>
<feature type="transmembrane region" description="Helical" evidence="5">
    <location>
        <begin position="24"/>
        <end position="45"/>
    </location>
</feature>
<feature type="domain" description="ABC-2 type transporter transmembrane" evidence="6">
    <location>
        <begin position="25"/>
        <end position="370"/>
    </location>
</feature>
<dbReference type="EMBL" id="QRGP01000001">
    <property type="protein sequence ID" value="RDV05905.1"/>
    <property type="molecule type" value="Genomic_DNA"/>
</dbReference>
<evidence type="ECO:0000256" key="2">
    <source>
        <dbReference type="ARBA" id="ARBA00022692"/>
    </source>
</evidence>